<dbReference type="EMBL" id="JAIXNE010000001">
    <property type="protein sequence ID" value="MCA6073939.1"/>
    <property type="molecule type" value="Genomic_DNA"/>
</dbReference>
<dbReference type="GO" id="GO:0005886">
    <property type="term" value="C:plasma membrane"/>
    <property type="evidence" value="ECO:0007669"/>
    <property type="project" value="UniProtKB-SubCell"/>
</dbReference>
<evidence type="ECO:0000256" key="10">
    <source>
        <dbReference type="ARBA" id="ARBA00023027"/>
    </source>
</evidence>
<evidence type="ECO:0000256" key="17">
    <source>
        <dbReference type="PIRNR" id="PIRNR009437"/>
    </source>
</evidence>
<feature type="domain" description="FMN-binding" evidence="18">
    <location>
        <begin position="137"/>
        <end position="237"/>
    </location>
</feature>
<keyword evidence="10 16" id="KW-0520">NAD</keyword>
<feature type="transmembrane region" description="Helical" evidence="16">
    <location>
        <begin position="7"/>
        <end position="26"/>
    </location>
</feature>
<keyword evidence="20" id="KW-1185">Reference proteome</keyword>
<reference evidence="19" key="1">
    <citation type="submission" date="2021-09" db="EMBL/GenBank/DDBJ databases">
        <title>Fulvivirga sp. isolated from coastal sediment.</title>
        <authorList>
            <person name="Yu H."/>
        </authorList>
    </citation>
    <scope>NUCLEOTIDE SEQUENCE</scope>
    <source>
        <strain evidence="19">1062</strain>
    </source>
</reference>
<organism evidence="19 20">
    <name type="scientific">Fulvivirga sedimenti</name>
    <dbReference type="NCBI Taxonomy" id="2879465"/>
    <lineage>
        <taxon>Bacteria</taxon>
        <taxon>Pseudomonadati</taxon>
        <taxon>Bacteroidota</taxon>
        <taxon>Cytophagia</taxon>
        <taxon>Cytophagales</taxon>
        <taxon>Fulvivirgaceae</taxon>
        <taxon>Fulvivirga</taxon>
    </lineage>
</organism>
<evidence type="ECO:0000256" key="14">
    <source>
        <dbReference type="ARBA" id="ARBA00023136"/>
    </source>
</evidence>
<dbReference type="PIRSF" id="PIRSF009437">
    <property type="entry name" value="NQR-1_subunit_C"/>
    <property type="match status" value="1"/>
</dbReference>
<dbReference type="GO" id="GO:0006814">
    <property type="term" value="P:sodium ion transport"/>
    <property type="evidence" value="ECO:0007669"/>
    <property type="project" value="UniProtKB-UniRule"/>
</dbReference>
<comment type="subcellular location">
    <subcellularLocation>
        <location evidence="16">Cell membrane</location>
        <topology evidence="16">Single-pass membrane protein</topology>
    </subcellularLocation>
</comment>
<evidence type="ECO:0000256" key="9">
    <source>
        <dbReference type="ARBA" id="ARBA00022989"/>
    </source>
</evidence>
<keyword evidence="9 16" id="KW-1133">Transmembrane helix</keyword>
<evidence type="ECO:0000256" key="16">
    <source>
        <dbReference type="HAMAP-Rule" id="MF_00427"/>
    </source>
</evidence>
<evidence type="ECO:0000256" key="4">
    <source>
        <dbReference type="ARBA" id="ARBA00022553"/>
    </source>
</evidence>
<evidence type="ECO:0000259" key="18">
    <source>
        <dbReference type="SMART" id="SM00900"/>
    </source>
</evidence>
<dbReference type="GO" id="GO:0016655">
    <property type="term" value="F:oxidoreductase activity, acting on NAD(P)H, quinone or similar compound as acceptor"/>
    <property type="evidence" value="ECO:0007669"/>
    <property type="project" value="UniProtKB-UniRule"/>
</dbReference>
<comment type="function">
    <text evidence="16">NQR complex catalyzes the reduction of ubiquinone-1 to ubiquinol by two successive reactions, coupled with the transport of Na(+) ions from the cytoplasm to the periplasm. NqrA to NqrE are probably involved in the second step, the conversion of ubisemiquinone to ubiquinol.</text>
</comment>
<dbReference type="RefSeq" id="WP_225697049.1">
    <property type="nucleotide sequence ID" value="NZ_JAIXNE010000001.1"/>
</dbReference>
<dbReference type="PANTHER" id="PTHR37838">
    <property type="entry name" value="NA(+)-TRANSLOCATING NADH-QUINONE REDUCTASE SUBUNIT C"/>
    <property type="match status" value="1"/>
</dbReference>
<dbReference type="EC" id="7.2.1.1" evidence="16 17"/>
<dbReference type="PANTHER" id="PTHR37838:SF1">
    <property type="entry name" value="NA(+)-TRANSLOCATING NADH-QUINONE REDUCTASE SUBUNIT C"/>
    <property type="match status" value="1"/>
</dbReference>
<evidence type="ECO:0000256" key="13">
    <source>
        <dbReference type="ARBA" id="ARBA00023075"/>
    </source>
</evidence>
<keyword evidence="1 16" id="KW-0813">Transport</keyword>
<accession>A0A9X1KWG3</accession>
<keyword evidence="3" id="KW-0997">Cell inner membrane</keyword>
<dbReference type="NCBIfam" id="TIGR01938">
    <property type="entry name" value="nqrC"/>
    <property type="match status" value="1"/>
</dbReference>
<dbReference type="HAMAP" id="MF_00427">
    <property type="entry name" value="NqrC"/>
    <property type="match status" value="1"/>
</dbReference>
<comment type="similarity">
    <text evidence="16 17">Belongs to the NqrC family.</text>
</comment>
<dbReference type="InterPro" id="IPR007329">
    <property type="entry name" value="FMN-bd"/>
</dbReference>
<comment type="catalytic activity">
    <reaction evidence="16 17">
        <text>a ubiquinone + n Na(+)(in) + NADH + H(+) = a ubiquinol + n Na(+)(out) + NAD(+)</text>
        <dbReference type="Rhea" id="RHEA:47748"/>
        <dbReference type="Rhea" id="RHEA-COMP:9565"/>
        <dbReference type="Rhea" id="RHEA-COMP:9566"/>
        <dbReference type="ChEBI" id="CHEBI:15378"/>
        <dbReference type="ChEBI" id="CHEBI:16389"/>
        <dbReference type="ChEBI" id="CHEBI:17976"/>
        <dbReference type="ChEBI" id="CHEBI:29101"/>
        <dbReference type="ChEBI" id="CHEBI:57540"/>
        <dbReference type="ChEBI" id="CHEBI:57945"/>
        <dbReference type="EC" id="7.2.1.1"/>
    </reaction>
</comment>
<dbReference type="SMART" id="SM00900">
    <property type="entry name" value="FMN_bind"/>
    <property type="match status" value="1"/>
</dbReference>
<evidence type="ECO:0000256" key="15">
    <source>
        <dbReference type="ARBA" id="ARBA00023201"/>
    </source>
</evidence>
<evidence type="ECO:0000313" key="20">
    <source>
        <dbReference type="Proteomes" id="UP001139409"/>
    </source>
</evidence>
<keyword evidence="11 16" id="KW-0915">Sodium</keyword>
<feature type="modified residue" description="FMN phosphoryl threonine" evidence="16">
    <location>
        <position position="220"/>
    </location>
</feature>
<dbReference type="Pfam" id="PF04205">
    <property type="entry name" value="FMN_bind"/>
    <property type="match status" value="1"/>
</dbReference>
<keyword evidence="8 16" id="KW-1278">Translocase</keyword>
<comment type="subunit">
    <text evidence="16 17">Composed of six subunits; NqrA, NqrB, NqrC, NqrD, NqrE and NqrF.</text>
</comment>
<keyword evidence="14 16" id="KW-0472">Membrane</keyword>
<keyword evidence="2 16" id="KW-1003">Cell membrane</keyword>
<evidence type="ECO:0000256" key="8">
    <source>
        <dbReference type="ARBA" id="ARBA00022967"/>
    </source>
</evidence>
<evidence type="ECO:0000256" key="7">
    <source>
        <dbReference type="ARBA" id="ARBA00022692"/>
    </source>
</evidence>
<keyword evidence="12 16" id="KW-0406">Ion transport</keyword>
<evidence type="ECO:0000256" key="3">
    <source>
        <dbReference type="ARBA" id="ARBA00022519"/>
    </source>
</evidence>
<evidence type="ECO:0000256" key="5">
    <source>
        <dbReference type="ARBA" id="ARBA00022630"/>
    </source>
</evidence>
<dbReference type="AlphaFoldDB" id="A0A9X1KWG3"/>
<evidence type="ECO:0000256" key="11">
    <source>
        <dbReference type="ARBA" id="ARBA00023053"/>
    </source>
</evidence>
<proteinExistence type="inferred from homology"/>
<protein>
    <recommendedName>
        <fullName evidence="16 17">Na(+)-translocating NADH-quinone reductase subunit C</fullName>
        <shortName evidence="16 17">Na(+)-NQR subunit C</shortName>
        <shortName evidence="16 17">Na(+)-translocating NQR subunit C</shortName>
        <ecNumber evidence="16 17">7.2.1.1</ecNumber>
    </recommendedName>
    <alternativeName>
        <fullName evidence="16 17">NQR complex subunit C</fullName>
    </alternativeName>
    <alternativeName>
        <fullName evidence="16 17">NQR-1 subunit C</fullName>
    </alternativeName>
</protein>
<gene>
    <name evidence="16 19" type="primary">nqrC</name>
    <name evidence="19" type="ORF">LDX50_03615</name>
</gene>
<evidence type="ECO:0000256" key="1">
    <source>
        <dbReference type="ARBA" id="ARBA00022448"/>
    </source>
</evidence>
<keyword evidence="13 16" id="KW-0830">Ubiquinone</keyword>
<sequence>MRQSNQYIIIFTAIMTVVVGGVLSLTSQVLAPAQKKSVELDTKSAILSSVMDLKSAGLKGDAILETYSKRINSLVVDINGNEVTTDEKGNPVVAEEVDVSKNYKKTPENRMYPVFKYMNEANPEQVDAYILPLYGAGLWDKIWGFVALDSQFEEIVGASFDHRGETPGLGARIATPEVQDRYKGKKIFDETGNLVSVTMVKGEGNSGLSEYQVDGMSGATITGKGLNNMLKNYLSYYQSYINSVKGNSRTASIN</sequence>
<keyword evidence="6 16" id="KW-0288">FMN</keyword>
<comment type="caution">
    <text evidence="16">Lacks conserved residue(s) required for the propagation of feature annotation.</text>
</comment>
<comment type="cofactor">
    <cofactor evidence="16 17">
        <name>FMN</name>
        <dbReference type="ChEBI" id="CHEBI:58210"/>
    </cofactor>
</comment>
<dbReference type="InterPro" id="IPR010204">
    <property type="entry name" value="NqrC"/>
</dbReference>
<dbReference type="Proteomes" id="UP001139409">
    <property type="component" value="Unassembled WGS sequence"/>
</dbReference>
<keyword evidence="7 16" id="KW-0812">Transmembrane</keyword>
<evidence type="ECO:0000256" key="2">
    <source>
        <dbReference type="ARBA" id="ARBA00022475"/>
    </source>
</evidence>
<evidence type="ECO:0000256" key="6">
    <source>
        <dbReference type="ARBA" id="ARBA00022643"/>
    </source>
</evidence>
<evidence type="ECO:0000256" key="12">
    <source>
        <dbReference type="ARBA" id="ARBA00023065"/>
    </source>
</evidence>
<keyword evidence="4 16" id="KW-0597">Phosphoprotein</keyword>
<keyword evidence="5 16" id="KW-0285">Flavoprotein</keyword>
<comment type="caution">
    <text evidence="19">The sequence shown here is derived from an EMBL/GenBank/DDBJ whole genome shotgun (WGS) entry which is preliminary data.</text>
</comment>
<name>A0A9X1KWG3_9BACT</name>
<dbReference type="GO" id="GO:0010181">
    <property type="term" value="F:FMN binding"/>
    <property type="evidence" value="ECO:0007669"/>
    <property type="project" value="UniProtKB-UniRule"/>
</dbReference>
<keyword evidence="15 16" id="KW-0739">Sodium transport</keyword>
<evidence type="ECO:0000313" key="19">
    <source>
        <dbReference type="EMBL" id="MCA6073939.1"/>
    </source>
</evidence>